<feature type="region of interest" description="Disordered" evidence="1">
    <location>
        <begin position="1"/>
        <end position="35"/>
    </location>
</feature>
<accession>A0A381WJS7</accession>
<feature type="compositionally biased region" description="Basic and acidic residues" evidence="1">
    <location>
        <begin position="24"/>
        <end position="35"/>
    </location>
</feature>
<keyword evidence="2" id="KW-0472">Membrane</keyword>
<feature type="non-terminal residue" evidence="3">
    <location>
        <position position="212"/>
    </location>
</feature>
<sequence length="212" mass="23996">MTEEDRKPGPWEIGKSITSGDAQKYPEPELGPKHISELTEKEKEDRGAWVPNKLKPLITMQRELAELPDIQKIPTQVDKDSTSGLKTGYALSLGLKEKEIFFFGGMQWLSVAIAYLLWTQMLFWIPPEVWDAMENQDGAGPIDYVLTLWAFVCVGVAAFPIGIFSSCMGVTHFLHKQGRASTIAMCLKLSLPNAWRLWAFHWTDGWITVRQI</sequence>
<reference evidence="3" key="1">
    <citation type="submission" date="2018-05" db="EMBL/GenBank/DDBJ databases">
        <authorList>
            <person name="Lanie J.A."/>
            <person name="Ng W.-L."/>
            <person name="Kazmierczak K.M."/>
            <person name="Andrzejewski T.M."/>
            <person name="Davidsen T.M."/>
            <person name="Wayne K.J."/>
            <person name="Tettelin H."/>
            <person name="Glass J.I."/>
            <person name="Rusch D."/>
            <person name="Podicherti R."/>
            <person name="Tsui H.-C.T."/>
            <person name="Winkler M.E."/>
        </authorList>
    </citation>
    <scope>NUCLEOTIDE SEQUENCE</scope>
</reference>
<evidence type="ECO:0000256" key="1">
    <source>
        <dbReference type="SAM" id="MobiDB-lite"/>
    </source>
</evidence>
<dbReference type="EMBL" id="UINC01012017">
    <property type="protein sequence ID" value="SVA52719.1"/>
    <property type="molecule type" value="Genomic_DNA"/>
</dbReference>
<protein>
    <submittedName>
        <fullName evidence="3">Uncharacterized protein</fullName>
    </submittedName>
</protein>
<dbReference type="AlphaFoldDB" id="A0A381WJS7"/>
<proteinExistence type="predicted"/>
<evidence type="ECO:0000313" key="3">
    <source>
        <dbReference type="EMBL" id="SVA52719.1"/>
    </source>
</evidence>
<keyword evidence="2" id="KW-0812">Transmembrane</keyword>
<feature type="transmembrane region" description="Helical" evidence="2">
    <location>
        <begin position="100"/>
        <end position="125"/>
    </location>
</feature>
<feature type="transmembrane region" description="Helical" evidence="2">
    <location>
        <begin position="145"/>
        <end position="170"/>
    </location>
</feature>
<keyword evidence="2" id="KW-1133">Transmembrane helix</keyword>
<evidence type="ECO:0000256" key="2">
    <source>
        <dbReference type="SAM" id="Phobius"/>
    </source>
</evidence>
<name>A0A381WJS7_9ZZZZ</name>
<gene>
    <name evidence="3" type="ORF">METZ01_LOCUS105573</name>
</gene>
<organism evidence="3">
    <name type="scientific">marine metagenome</name>
    <dbReference type="NCBI Taxonomy" id="408172"/>
    <lineage>
        <taxon>unclassified sequences</taxon>
        <taxon>metagenomes</taxon>
        <taxon>ecological metagenomes</taxon>
    </lineage>
</organism>